<dbReference type="SUPFAM" id="SSF51735">
    <property type="entry name" value="NAD(P)-binding Rossmann-fold domains"/>
    <property type="match status" value="1"/>
</dbReference>
<evidence type="ECO:0000313" key="3">
    <source>
        <dbReference type="EMBL" id="PCJ28636.1"/>
    </source>
</evidence>
<dbReference type="PANTHER" id="PTHR43574">
    <property type="entry name" value="EPIMERASE-RELATED"/>
    <property type="match status" value="1"/>
</dbReference>
<dbReference type="Pfam" id="PF01370">
    <property type="entry name" value="Epimerase"/>
    <property type="match status" value="1"/>
</dbReference>
<evidence type="ECO:0000259" key="2">
    <source>
        <dbReference type="Pfam" id="PF01370"/>
    </source>
</evidence>
<dbReference type="AlphaFoldDB" id="A0A2A5BC82"/>
<dbReference type="InterPro" id="IPR036291">
    <property type="entry name" value="NAD(P)-bd_dom_sf"/>
</dbReference>
<feature type="domain" description="NAD-dependent epimerase/dehydratase" evidence="2">
    <location>
        <begin position="3"/>
        <end position="237"/>
    </location>
</feature>
<comment type="caution">
    <text evidence="3">The sequence shown here is derived from an EMBL/GenBank/DDBJ whole genome shotgun (WGS) entry which is preliminary data.</text>
</comment>
<dbReference type="EMBL" id="NVVJ01000001">
    <property type="protein sequence ID" value="PCJ28636.1"/>
    <property type="molecule type" value="Genomic_DNA"/>
</dbReference>
<evidence type="ECO:0000256" key="1">
    <source>
        <dbReference type="ARBA" id="ARBA00023027"/>
    </source>
</evidence>
<dbReference type="Gene3D" id="3.40.50.720">
    <property type="entry name" value="NAD(P)-binding Rossmann-like Domain"/>
    <property type="match status" value="1"/>
</dbReference>
<organism evidence="3 4">
    <name type="scientific">SAR86 cluster bacterium</name>
    <dbReference type="NCBI Taxonomy" id="2030880"/>
    <lineage>
        <taxon>Bacteria</taxon>
        <taxon>Pseudomonadati</taxon>
        <taxon>Pseudomonadota</taxon>
        <taxon>Gammaproteobacteria</taxon>
        <taxon>SAR86 cluster</taxon>
    </lineage>
</organism>
<dbReference type="CDD" id="cd05253">
    <property type="entry name" value="UDP_GE_SDE_e"/>
    <property type="match status" value="1"/>
</dbReference>
<name>A0A2A5BC82_9GAMM</name>
<protein>
    <submittedName>
        <fullName evidence="3">Capsular biosynthesis protein CpsI</fullName>
    </submittedName>
</protein>
<keyword evidence="1" id="KW-0520">NAD</keyword>
<gene>
    <name evidence="3" type="ORF">COA96_00165</name>
</gene>
<proteinExistence type="predicted"/>
<evidence type="ECO:0000313" key="4">
    <source>
        <dbReference type="Proteomes" id="UP000218327"/>
    </source>
</evidence>
<accession>A0A2A5BC82</accession>
<reference evidence="4" key="1">
    <citation type="submission" date="2017-08" db="EMBL/GenBank/DDBJ databases">
        <title>A dynamic microbial community with high functional redundancy inhabits the cold, oxic subseafloor aquifer.</title>
        <authorList>
            <person name="Tully B.J."/>
            <person name="Wheat C.G."/>
            <person name="Glazer B.T."/>
            <person name="Huber J.A."/>
        </authorList>
    </citation>
    <scope>NUCLEOTIDE SEQUENCE [LARGE SCALE GENOMIC DNA]</scope>
</reference>
<dbReference type="InterPro" id="IPR001509">
    <property type="entry name" value="Epimerase_deHydtase"/>
</dbReference>
<dbReference type="PRINTS" id="PR01713">
    <property type="entry name" value="NUCEPIMERASE"/>
</dbReference>
<sequence>MKVLVTGSAGFIGHALSLRLLARGDEVIGIDNLNDYYDVTLKQARLDRLLKHENFTFLKIDLENADEINAAFAAHQPQRVVNLAAQAGVRYSLENPQAYISSNLAGFVNILEGCRYNQVEHLVYASSSSVYGANTRMPFSVHHNIDHPVSLYAATKKANELIAHTYSHLFDLPTTGLRFFTVYGPWGRPDMALFLFTRAILAGEPIDVFNNGQHKRDFTYIDDIVEGVIRTLDKTATPSDEWDSAKPDPATSKAPYRIYNIGSNNPVELMYYIETLEKCLGKTAKKNFLPLQAGDVPATFADIDALVDDVGYKPKTKIEDGIANFVEWYRSYYQD</sequence>
<dbReference type="Proteomes" id="UP000218327">
    <property type="component" value="Unassembled WGS sequence"/>
</dbReference>